<dbReference type="AlphaFoldDB" id="A0A165D083"/>
<feature type="compositionally biased region" description="Pro residues" evidence="2">
    <location>
        <begin position="312"/>
        <end position="330"/>
    </location>
</feature>
<dbReference type="PANTHER" id="PTHR43941:SF1">
    <property type="entry name" value="STRUCTURAL MAINTENANCE OF CHROMOSOMES PROTEIN 2"/>
    <property type="match status" value="1"/>
</dbReference>
<name>A0A165D083_EXIGL</name>
<evidence type="ECO:0000313" key="3">
    <source>
        <dbReference type="EMBL" id="KZV83552.1"/>
    </source>
</evidence>
<evidence type="ECO:0000256" key="2">
    <source>
        <dbReference type="SAM" id="MobiDB-lite"/>
    </source>
</evidence>
<reference evidence="3 4" key="1">
    <citation type="journal article" date="2016" name="Mol. Biol. Evol.">
        <title>Comparative Genomics of Early-Diverging Mushroom-Forming Fungi Provides Insights into the Origins of Lignocellulose Decay Capabilities.</title>
        <authorList>
            <person name="Nagy L.G."/>
            <person name="Riley R."/>
            <person name="Tritt A."/>
            <person name="Adam C."/>
            <person name="Daum C."/>
            <person name="Floudas D."/>
            <person name="Sun H."/>
            <person name="Yadav J.S."/>
            <person name="Pangilinan J."/>
            <person name="Larsson K.H."/>
            <person name="Matsuura K."/>
            <person name="Barry K."/>
            <person name="Labutti K."/>
            <person name="Kuo R."/>
            <person name="Ohm R.A."/>
            <person name="Bhattacharya S.S."/>
            <person name="Shirouzu T."/>
            <person name="Yoshinaga Y."/>
            <person name="Martin F.M."/>
            <person name="Grigoriev I.V."/>
            <person name="Hibbett D.S."/>
        </authorList>
    </citation>
    <scope>NUCLEOTIDE SEQUENCE [LARGE SCALE GENOMIC DNA]</scope>
    <source>
        <strain evidence="3 4">HHB12029</strain>
    </source>
</reference>
<feature type="compositionally biased region" description="Basic and acidic residues" evidence="2">
    <location>
        <begin position="268"/>
        <end position="282"/>
    </location>
</feature>
<dbReference type="InParanoid" id="A0A165D083"/>
<feature type="region of interest" description="Disordered" evidence="2">
    <location>
        <begin position="250"/>
        <end position="282"/>
    </location>
</feature>
<dbReference type="OrthoDB" id="3647690at2759"/>
<organism evidence="3 4">
    <name type="scientific">Exidia glandulosa HHB12029</name>
    <dbReference type="NCBI Taxonomy" id="1314781"/>
    <lineage>
        <taxon>Eukaryota</taxon>
        <taxon>Fungi</taxon>
        <taxon>Dikarya</taxon>
        <taxon>Basidiomycota</taxon>
        <taxon>Agaricomycotina</taxon>
        <taxon>Agaricomycetes</taxon>
        <taxon>Auriculariales</taxon>
        <taxon>Exidiaceae</taxon>
        <taxon>Exidia</taxon>
    </lineage>
</organism>
<feature type="compositionally biased region" description="Basic and acidic residues" evidence="2">
    <location>
        <begin position="199"/>
        <end position="216"/>
    </location>
</feature>
<proteinExistence type="predicted"/>
<evidence type="ECO:0000313" key="4">
    <source>
        <dbReference type="Proteomes" id="UP000077266"/>
    </source>
</evidence>
<keyword evidence="4" id="KW-1185">Reference proteome</keyword>
<feature type="region of interest" description="Disordered" evidence="2">
    <location>
        <begin position="1"/>
        <end position="216"/>
    </location>
</feature>
<feature type="compositionally biased region" description="Low complexity" evidence="2">
    <location>
        <begin position="77"/>
        <end position="96"/>
    </location>
</feature>
<dbReference type="Proteomes" id="UP000077266">
    <property type="component" value="Unassembled WGS sequence"/>
</dbReference>
<feature type="compositionally biased region" description="Polar residues" evidence="2">
    <location>
        <begin position="39"/>
        <end position="52"/>
    </location>
</feature>
<sequence>MDVEEGGFGQQGLDSFESQSSSHGDDGSYRPTQQTQTQVDIDTSFEPTQTQDQTEDKSAEADKSGTQPPDEDSYHPSQSQSQSQSQEHENSSTSNSLGTVISATPPSQPILPPPPPPPPPAPAAKPNTNGKVLKPIPYVSPSKFTPHLNLPPPASQISEFTPSPEKLLPGSNSVRSVVLSSSQEDEEIAKRGAALAEQLQKDKEREREKGRPPKVTLEEILRRNVKPAAPDPERTEEDVVMDEFINWDAAEPASAHHDSIENGVLGSHEQHEDEVEKLREQLQDAHAQLEVLREENAARAAQLSAVKSASLPLPPPTPIDEHPPAPPPAPDTDALLAAVAASDPLLAASMTSTSADTALQKQLADAYQEKSELASTLAQRDRTIASLRAEVDTLTLLCRDASHEAARLKGENSELKEEAAIARSQATHGVAQACLLNEGLQAELDLVKKENELLREQARLTGDFVRGRAGEADRLERKVEELEDTLQGARRQVDDIGIRVYRSAA</sequence>
<dbReference type="EMBL" id="KV426265">
    <property type="protein sequence ID" value="KZV83552.1"/>
    <property type="molecule type" value="Genomic_DNA"/>
</dbReference>
<gene>
    <name evidence="3" type="ORF">EXIGLDRAFT_309769</name>
</gene>
<evidence type="ECO:0000256" key="1">
    <source>
        <dbReference type="SAM" id="Coils"/>
    </source>
</evidence>
<dbReference type="PANTHER" id="PTHR43941">
    <property type="entry name" value="STRUCTURAL MAINTENANCE OF CHROMOSOMES PROTEIN 2"/>
    <property type="match status" value="1"/>
</dbReference>
<feature type="compositionally biased region" description="Polar residues" evidence="2">
    <location>
        <begin position="12"/>
        <end position="22"/>
    </location>
</feature>
<keyword evidence="1" id="KW-0175">Coiled coil</keyword>
<accession>A0A165D083</accession>
<feature type="region of interest" description="Disordered" evidence="2">
    <location>
        <begin position="309"/>
        <end position="332"/>
    </location>
</feature>
<feature type="compositionally biased region" description="Gly residues" evidence="2">
    <location>
        <begin position="1"/>
        <end position="10"/>
    </location>
</feature>
<protein>
    <submittedName>
        <fullName evidence="3">Uncharacterized protein</fullName>
    </submittedName>
</protein>
<feature type="compositionally biased region" description="Pro residues" evidence="2">
    <location>
        <begin position="106"/>
        <end position="123"/>
    </location>
</feature>
<feature type="compositionally biased region" description="Low complexity" evidence="2">
    <location>
        <begin position="171"/>
        <end position="182"/>
    </location>
</feature>
<feature type="compositionally biased region" description="Basic and acidic residues" evidence="2">
    <location>
        <begin position="54"/>
        <end position="63"/>
    </location>
</feature>
<feature type="coiled-coil region" evidence="1">
    <location>
        <begin position="398"/>
        <end position="499"/>
    </location>
</feature>